<evidence type="ECO:0000259" key="2">
    <source>
        <dbReference type="PROSITE" id="PS50102"/>
    </source>
</evidence>
<dbReference type="EMBL" id="CAJNOM010000446">
    <property type="protein sequence ID" value="CAF1443101.1"/>
    <property type="molecule type" value="Genomic_DNA"/>
</dbReference>
<dbReference type="InterPro" id="IPR035979">
    <property type="entry name" value="RBD_domain_sf"/>
</dbReference>
<dbReference type="PROSITE" id="PS50102">
    <property type="entry name" value="RRM"/>
    <property type="match status" value="1"/>
</dbReference>
<dbReference type="Gene3D" id="3.30.70.330">
    <property type="match status" value="1"/>
</dbReference>
<dbReference type="Proteomes" id="UP000663877">
    <property type="component" value="Unassembled WGS sequence"/>
</dbReference>
<evidence type="ECO:0000313" key="6">
    <source>
        <dbReference type="Proteomes" id="UP000663832"/>
    </source>
</evidence>
<dbReference type="InterPro" id="IPR000504">
    <property type="entry name" value="RRM_dom"/>
</dbReference>
<gene>
    <name evidence="3" type="ORF">BJG266_LOCUS22912</name>
    <name evidence="4" type="ORF">QVE165_LOCUS39772</name>
    <name evidence="5" type="ORF">QVE165_LOCUS39809</name>
</gene>
<dbReference type="InterPro" id="IPR012677">
    <property type="entry name" value="Nucleotide-bd_a/b_plait_sf"/>
</dbReference>
<dbReference type="AlphaFoldDB" id="A0A815P235"/>
<accession>A0A815P235</accession>
<dbReference type="Proteomes" id="UP000663832">
    <property type="component" value="Unassembled WGS sequence"/>
</dbReference>
<proteinExistence type="predicted"/>
<dbReference type="CDD" id="cd00590">
    <property type="entry name" value="RRM_SF"/>
    <property type="match status" value="1"/>
</dbReference>
<sequence length="726" mass="84168">MATSIRGEKHQTKTFQEDYGFDTHQQSTDSYASRLTNFEDEQTILDDMDDISLYSIHSQSSDDFDDLFNIMFSPSSISTNFSGLISDNLQPSTIEDIDSSSTTPYSFCDLHVGRIPGSITKHQLWELFPKAASIEYKQGTITHSRIKLGYAFVHFVDIKLADEAMQSLNKNSLRMENEKDVLRPYPVDSSQDKIFHKIVFAKRDLIPRITSFLFTILTYPFMLISKYLNKRSIIENGEEKDEKEIGSIYVSTRINAMDSKFYYVVRNGKIWFKPIGAHKDASWKLFGGNGFIDNCKTPLISLSADGDNILAVDQNQIIHYAKSNQIICQVSFDCPTWKIIESRVKWTEKWFNMDGVSLIVNLFKNPILKSLENNRSICMSHKGHDTMYYTDMKGKKHPDPYVGVTTIYTLNNDGTRIFFADPWLQNKFENELTTPEEGQFIAESMATSGSTLFLIQRARNEFGKEINKMYTRFADFDSIGSNPALRATYNINNNIPLIRIIPSEDWIKQPDISIQDKARLTKNISILQIGWGQNNRQLRVQGQNQYGQNGFYFKNIYEKQWNFQITNDIDLSEEEFLSQLIPHIGFDKGPQITFDYENGQLQSNLINHSIKNIILEKYSHRGLNERGLHTKLILIFENNSNLSIPLYARRGWKSLIGISQENIWKLVIPLNYFQQNQFFIKQILEKIFNNKSRHSVYVTQTQHEISITNQFFTRSKFKFIFKMKTQ</sequence>
<dbReference type="Pfam" id="PF00076">
    <property type="entry name" value="RRM_1"/>
    <property type="match status" value="1"/>
</dbReference>
<evidence type="ECO:0000313" key="3">
    <source>
        <dbReference type="EMBL" id="CAF1129382.1"/>
    </source>
</evidence>
<feature type="domain" description="RRM" evidence="2">
    <location>
        <begin position="108"/>
        <end position="180"/>
    </location>
</feature>
<dbReference type="EMBL" id="CAJNOM010000447">
    <property type="protein sequence ID" value="CAF1443662.1"/>
    <property type="molecule type" value="Genomic_DNA"/>
</dbReference>
<dbReference type="GO" id="GO:0003723">
    <property type="term" value="F:RNA binding"/>
    <property type="evidence" value="ECO:0007669"/>
    <property type="project" value="UniProtKB-UniRule"/>
</dbReference>
<keyword evidence="6" id="KW-1185">Reference proteome</keyword>
<dbReference type="EMBL" id="CAJNOI010000147">
    <property type="protein sequence ID" value="CAF1129382.1"/>
    <property type="molecule type" value="Genomic_DNA"/>
</dbReference>
<dbReference type="SMART" id="SM00360">
    <property type="entry name" value="RRM"/>
    <property type="match status" value="1"/>
</dbReference>
<keyword evidence="1" id="KW-0694">RNA-binding</keyword>
<dbReference type="SUPFAM" id="SSF54928">
    <property type="entry name" value="RNA-binding domain, RBD"/>
    <property type="match status" value="1"/>
</dbReference>
<comment type="caution">
    <text evidence="4">The sequence shown here is derived from an EMBL/GenBank/DDBJ whole genome shotgun (WGS) entry which is preliminary data.</text>
</comment>
<organism evidence="4 6">
    <name type="scientific">Adineta steineri</name>
    <dbReference type="NCBI Taxonomy" id="433720"/>
    <lineage>
        <taxon>Eukaryota</taxon>
        <taxon>Metazoa</taxon>
        <taxon>Spiralia</taxon>
        <taxon>Gnathifera</taxon>
        <taxon>Rotifera</taxon>
        <taxon>Eurotatoria</taxon>
        <taxon>Bdelloidea</taxon>
        <taxon>Adinetida</taxon>
        <taxon>Adinetidae</taxon>
        <taxon>Adineta</taxon>
    </lineage>
</organism>
<evidence type="ECO:0000313" key="5">
    <source>
        <dbReference type="EMBL" id="CAF1443662.1"/>
    </source>
</evidence>
<evidence type="ECO:0000313" key="4">
    <source>
        <dbReference type="EMBL" id="CAF1443101.1"/>
    </source>
</evidence>
<evidence type="ECO:0000256" key="1">
    <source>
        <dbReference type="PROSITE-ProRule" id="PRU00176"/>
    </source>
</evidence>
<dbReference type="OrthoDB" id="9984448at2759"/>
<protein>
    <recommendedName>
        <fullName evidence="2">RRM domain-containing protein</fullName>
    </recommendedName>
</protein>
<reference evidence="4" key="1">
    <citation type="submission" date="2021-02" db="EMBL/GenBank/DDBJ databases">
        <authorList>
            <person name="Nowell W R."/>
        </authorList>
    </citation>
    <scope>NUCLEOTIDE SEQUENCE</scope>
</reference>
<name>A0A815P235_9BILA</name>